<dbReference type="AlphaFoldDB" id="A0A8S0RAM7"/>
<comment type="caution">
    <text evidence="1">The sequence shown here is derived from an EMBL/GenBank/DDBJ whole genome shotgun (WGS) entry which is preliminary data.</text>
</comment>
<keyword evidence="2" id="KW-1185">Reference proteome</keyword>
<reference evidence="1 2" key="1">
    <citation type="submission" date="2019-12" db="EMBL/GenBank/DDBJ databases">
        <authorList>
            <person name="Alioto T."/>
            <person name="Alioto T."/>
            <person name="Gomez Garrido J."/>
        </authorList>
    </citation>
    <scope>NUCLEOTIDE SEQUENCE [LARGE SCALE GENOMIC DNA]</scope>
</reference>
<evidence type="ECO:0000313" key="1">
    <source>
        <dbReference type="EMBL" id="CAA2975750.1"/>
    </source>
</evidence>
<dbReference type="Gramene" id="OE9A078002T1">
    <property type="protein sequence ID" value="OE9A078002C1"/>
    <property type="gene ID" value="OE9A078002"/>
</dbReference>
<organism evidence="1 2">
    <name type="scientific">Olea europaea subsp. europaea</name>
    <dbReference type="NCBI Taxonomy" id="158383"/>
    <lineage>
        <taxon>Eukaryota</taxon>
        <taxon>Viridiplantae</taxon>
        <taxon>Streptophyta</taxon>
        <taxon>Embryophyta</taxon>
        <taxon>Tracheophyta</taxon>
        <taxon>Spermatophyta</taxon>
        <taxon>Magnoliopsida</taxon>
        <taxon>eudicotyledons</taxon>
        <taxon>Gunneridae</taxon>
        <taxon>Pentapetalae</taxon>
        <taxon>asterids</taxon>
        <taxon>lamiids</taxon>
        <taxon>Lamiales</taxon>
        <taxon>Oleaceae</taxon>
        <taxon>Oleeae</taxon>
        <taxon>Olea</taxon>
    </lineage>
</organism>
<protein>
    <submittedName>
        <fullName evidence="1">Uncharacterized protein</fullName>
    </submittedName>
</protein>
<name>A0A8S0RAM7_OLEEU</name>
<dbReference type="EMBL" id="CACTIH010002303">
    <property type="protein sequence ID" value="CAA2975750.1"/>
    <property type="molecule type" value="Genomic_DNA"/>
</dbReference>
<proteinExistence type="predicted"/>
<evidence type="ECO:0000313" key="2">
    <source>
        <dbReference type="Proteomes" id="UP000594638"/>
    </source>
</evidence>
<gene>
    <name evidence="1" type="ORF">OLEA9_A078002</name>
</gene>
<dbReference type="Proteomes" id="UP000594638">
    <property type="component" value="Unassembled WGS sequence"/>
</dbReference>
<accession>A0A8S0RAM7</accession>
<sequence>MSQCDDAKRHRLCCDAPSQRCDVNATQRLRPIAAAIRCGGDGFPYLGMLGFGGFVGGASGGSGGAGKSGGSDEDCSARGSMCSLVIHSSWRSIDRMKLRTLANGRPFWLMTGAVVGYGDGDTGGGVGIVMVSC</sequence>